<organism evidence="2 3">
    <name type="scientific">Colletotrichum godetiae</name>
    <dbReference type="NCBI Taxonomy" id="1209918"/>
    <lineage>
        <taxon>Eukaryota</taxon>
        <taxon>Fungi</taxon>
        <taxon>Dikarya</taxon>
        <taxon>Ascomycota</taxon>
        <taxon>Pezizomycotina</taxon>
        <taxon>Sordariomycetes</taxon>
        <taxon>Hypocreomycetidae</taxon>
        <taxon>Glomerellales</taxon>
        <taxon>Glomerellaceae</taxon>
        <taxon>Colletotrichum</taxon>
        <taxon>Colletotrichum acutatum species complex</taxon>
    </lineage>
</organism>
<reference evidence="2" key="1">
    <citation type="submission" date="2021-06" db="EMBL/GenBank/DDBJ databases">
        <title>Comparative genomics, transcriptomics and evolutionary studies reveal genomic signatures of adaptation to plant cell wall in hemibiotrophic fungi.</title>
        <authorList>
            <consortium name="DOE Joint Genome Institute"/>
            <person name="Baroncelli R."/>
            <person name="Diaz J.F."/>
            <person name="Benocci T."/>
            <person name="Peng M."/>
            <person name="Battaglia E."/>
            <person name="Haridas S."/>
            <person name="Andreopoulos W."/>
            <person name="Labutti K."/>
            <person name="Pangilinan J."/>
            <person name="Floch G.L."/>
            <person name="Makela M.R."/>
            <person name="Henrissat B."/>
            <person name="Grigoriev I.V."/>
            <person name="Crouch J.A."/>
            <person name="De Vries R.P."/>
            <person name="Sukno S.A."/>
            <person name="Thon M.R."/>
        </authorList>
    </citation>
    <scope>NUCLEOTIDE SEQUENCE</scope>
    <source>
        <strain evidence="2">CBS 193.32</strain>
    </source>
</reference>
<dbReference type="RefSeq" id="XP_060421529.1">
    <property type="nucleotide sequence ID" value="XM_060576606.1"/>
</dbReference>
<proteinExistence type="predicted"/>
<evidence type="ECO:0000313" key="2">
    <source>
        <dbReference type="EMBL" id="KAK1656765.1"/>
    </source>
</evidence>
<sequence>MTDVQRVTSLQIQVRDLRRTIEEHQCGLCGDTSFQRTAIASIDYIDSLVASLAQKLPSQRGQSSVVVKSSYPGVSCFPVFQSQPLVAEDTTWRALPSNGTTGLLATFCNSVPKDFNAWREKRHSLGITSTDGIQVAFRNLVVPNGKPTPLSTPADPDAVIQQYAESTSGDSNWRHAGLSTMEDLVFLGECRVAIELGIGVEKVDEVIEQYLCSKMCPKTLHQYRDVPLKVSNWMGQLYDHCGCVGFELFLHADRTIPSYSALARSPDIKTAFLERVRPLIPTELCEKDAPPRLAFYLPFLVWASILLRLEEDRFDDVCRAFPTNKFEHSDFEQCLSFLSEGHPQVPRTPEQPACSDRTVEIDIASSKSTRRKRSASGIRKRNPGCPHTPPTCLPPESAVPHHMELQFRTGGSAYRSSDAQGLGHQRLNTVNVSHSEGGQQLPLRCDNIAHSSAHTAFSKHPTPCNHGSLSIGHGPPEQLMERPEFHYLPSYAQAAGDVEFSVARYGLGRPDVGLGDTMDIEFPGAAALAWTLEGIPNQDSVDTGALGMGAAVDTVWVEMNIGSGQIGGVRQCLTL</sequence>
<dbReference type="EMBL" id="JAHMHR010000122">
    <property type="protein sequence ID" value="KAK1656765.1"/>
    <property type="molecule type" value="Genomic_DNA"/>
</dbReference>
<dbReference type="GeneID" id="85461132"/>
<accession>A0AAJ0A5D3</accession>
<evidence type="ECO:0000256" key="1">
    <source>
        <dbReference type="SAM" id="MobiDB-lite"/>
    </source>
</evidence>
<keyword evidence="3" id="KW-1185">Reference proteome</keyword>
<dbReference type="AlphaFoldDB" id="A0AAJ0A5D3"/>
<gene>
    <name evidence="2" type="ORF">BDP55DRAFT_687882</name>
</gene>
<dbReference type="Proteomes" id="UP001224890">
    <property type="component" value="Unassembled WGS sequence"/>
</dbReference>
<feature type="compositionally biased region" description="Basic residues" evidence="1">
    <location>
        <begin position="368"/>
        <end position="382"/>
    </location>
</feature>
<feature type="region of interest" description="Disordered" evidence="1">
    <location>
        <begin position="365"/>
        <end position="394"/>
    </location>
</feature>
<protein>
    <submittedName>
        <fullName evidence="2">Uncharacterized protein</fullName>
    </submittedName>
</protein>
<comment type="caution">
    <text evidence="2">The sequence shown here is derived from an EMBL/GenBank/DDBJ whole genome shotgun (WGS) entry which is preliminary data.</text>
</comment>
<name>A0AAJ0A5D3_9PEZI</name>
<evidence type="ECO:0000313" key="3">
    <source>
        <dbReference type="Proteomes" id="UP001224890"/>
    </source>
</evidence>